<keyword evidence="5 7" id="KW-0472">Membrane</keyword>
<dbReference type="GO" id="GO:0005886">
    <property type="term" value="C:plasma membrane"/>
    <property type="evidence" value="ECO:0007669"/>
    <property type="project" value="UniProtKB-SubCell"/>
</dbReference>
<dbReference type="GO" id="GO:0022857">
    <property type="term" value="F:transmembrane transporter activity"/>
    <property type="evidence" value="ECO:0007669"/>
    <property type="project" value="TreeGrafter"/>
</dbReference>
<dbReference type="AlphaFoldDB" id="A0A2N9YCA0"/>
<dbReference type="STRING" id="288004.AL038_01175"/>
<dbReference type="PANTHER" id="PTHR30572">
    <property type="entry name" value="MEMBRANE COMPONENT OF TRANSPORTER-RELATED"/>
    <property type="match status" value="1"/>
</dbReference>
<evidence type="ECO:0000259" key="9">
    <source>
        <dbReference type="Pfam" id="PF12704"/>
    </source>
</evidence>
<evidence type="ECO:0000256" key="3">
    <source>
        <dbReference type="ARBA" id="ARBA00022692"/>
    </source>
</evidence>
<dbReference type="Pfam" id="PF02687">
    <property type="entry name" value="FtsX"/>
    <property type="match status" value="1"/>
</dbReference>
<comment type="similarity">
    <text evidence="6">Belongs to the ABC-4 integral membrane protein family.</text>
</comment>
<name>A0A2N9YCA0_9GAMM</name>
<feature type="transmembrane region" description="Helical" evidence="7">
    <location>
        <begin position="287"/>
        <end position="312"/>
    </location>
</feature>
<feature type="transmembrane region" description="Helical" evidence="7">
    <location>
        <begin position="21"/>
        <end position="41"/>
    </location>
</feature>
<protein>
    <submittedName>
        <fullName evidence="10">FtsX-like permease family protein</fullName>
    </submittedName>
</protein>
<feature type="transmembrane region" description="Helical" evidence="7">
    <location>
        <begin position="375"/>
        <end position="394"/>
    </location>
</feature>
<dbReference type="KEGG" id="blep:AL038_01175"/>
<evidence type="ECO:0000256" key="2">
    <source>
        <dbReference type="ARBA" id="ARBA00022475"/>
    </source>
</evidence>
<evidence type="ECO:0000256" key="4">
    <source>
        <dbReference type="ARBA" id="ARBA00022989"/>
    </source>
</evidence>
<evidence type="ECO:0000313" key="10">
    <source>
        <dbReference type="EMBL" id="AUI68091.1"/>
    </source>
</evidence>
<accession>A0A2N9YCA0</accession>
<dbReference type="PANTHER" id="PTHR30572:SF4">
    <property type="entry name" value="ABC TRANSPORTER PERMEASE YTRF"/>
    <property type="match status" value="1"/>
</dbReference>
<evidence type="ECO:0000256" key="7">
    <source>
        <dbReference type="SAM" id="Phobius"/>
    </source>
</evidence>
<dbReference type="InterPro" id="IPR050250">
    <property type="entry name" value="Macrolide_Exporter_MacB"/>
</dbReference>
<feature type="domain" description="MacB-like periplasmic core" evidence="9">
    <location>
        <begin position="21"/>
        <end position="250"/>
    </location>
</feature>
<keyword evidence="3 7" id="KW-0812">Transmembrane</keyword>
<dbReference type="Pfam" id="PF12704">
    <property type="entry name" value="MacB_PCD"/>
    <property type="match status" value="1"/>
</dbReference>
<evidence type="ECO:0000256" key="5">
    <source>
        <dbReference type="ARBA" id="ARBA00023136"/>
    </source>
</evidence>
<dbReference type="RefSeq" id="WP_062147805.1">
    <property type="nucleotide sequence ID" value="NZ_CP012373.2"/>
</dbReference>
<feature type="transmembrane region" description="Helical" evidence="7">
    <location>
        <begin position="336"/>
        <end position="363"/>
    </location>
</feature>
<keyword evidence="11" id="KW-1185">Reference proteome</keyword>
<gene>
    <name evidence="10" type="ORF">BLE401_04855</name>
</gene>
<sequence length="411" mass="43790">MSIWTAVRVAFLALRLNALRSILAMLGIIIGVASVIIMVSISTGAKREVEKRIQELGSNLLMVMPSSLDMGGGRQSGAGTGRPFSESDVVAIREQIPDVIAASGTVRGSAAIIAMGLNWTTTVYGVNEEYLAVRGWSIVDGRNFIASEIRSGAKVALLGHTVIENLFGDASPVGSVIRIKNTPFQVIGVLGEKGQSSMGRDNDDVIFVPTATARNRLFGGNNVVRDYVQDMALQVSDNAVVSEVQRDVEDLLRVRRGVKTGEKDSFSVRNLAEFIQARSATQNTLSLLLASTAAISLIVGGIGIMNIMLVSVTERTREIGLRIALGARRKDIRNQFLVESITLCVVGGLIGLSIGAAGSFAVAQMGQFPISIDPMISLSALGSAAFVGVFFGFFPAQRAARMNPIDALRYE</sequence>
<proteinExistence type="inferred from homology"/>
<keyword evidence="2" id="KW-1003">Cell membrane</keyword>
<evidence type="ECO:0000313" key="11">
    <source>
        <dbReference type="Proteomes" id="UP000234271"/>
    </source>
</evidence>
<evidence type="ECO:0000256" key="1">
    <source>
        <dbReference type="ARBA" id="ARBA00004651"/>
    </source>
</evidence>
<dbReference type="EMBL" id="CP018889">
    <property type="protein sequence ID" value="AUI68091.1"/>
    <property type="molecule type" value="Genomic_DNA"/>
</dbReference>
<dbReference type="Proteomes" id="UP000234271">
    <property type="component" value="Chromosome"/>
</dbReference>
<comment type="subcellular location">
    <subcellularLocation>
        <location evidence="1">Cell membrane</location>
        <topology evidence="1">Multi-pass membrane protein</topology>
    </subcellularLocation>
</comment>
<organism evidence="10 11">
    <name type="scientific">Beggiatoa leptomitoformis</name>
    <dbReference type="NCBI Taxonomy" id="288004"/>
    <lineage>
        <taxon>Bacteria</taxon>
        <taxon>Pseudomonadati</taxon>
        <taxon>Pseudomonadota</taxon>
        <taxon>Gammaproteobacteria</taxon>
        <taxon>Thiotrichales</taxon>
        <taxon>Thiotrichaceae</taxon>
        <taxon>Beggiatoa</taxon>
    </lineage>
</organism>
<dbReference type="OrthoDB" id="9770036at2"/>
<reference evidence="11" key="1">
    <citation type="submission" date="2016-12" db="EMBL/GenBank/DDBJ databases">
        <title>Complete Genome Sequence of Beggiatoa leptomitiformis D-401.</title>
        <authorList>
            <person name="Fomenkov A."/>
            <person name="Vincze T."/>
            <person name="Grabovich M."/>
            <person name="Anton B.P."/>
            <person name="Dubinina G."/>
            <person name="Orlova M."/>
            <person name="Belousova E."/>
            <person name="Roberts R.J."/>
        </authorList>
    </citation>
    <scope>NUCLEOTIDE SEQUENCE [LARGE SCALE GENOMIC DNA]</scope>
    <source>
        <strain evidence="11">D-401</strain>
    </source>
</reference>
<dbReference type="InterPro" id="IPR025857">
    <property type="entry name" value="MacB_PCD"/>
</dbReference>
<feature type="domain" description="ABC3 transporter permease C-terminal" evidence="8">
    <location>
        <begin position="293"/>
        <end position="404"/>
    </location>
</feature>
<evidence type="ECO:0000256" key="6">
    <source>
        <dbReference type="ARBA" id="ARBA00038076"/>
    </source>
</evidence>
<keyword evidence="4 7" id="KW-1133">Transmembrane helix</keyword>
<evidence type="ECO:0000259" key="8">
    <source>
        <dbReference type="Pfam" id="PF02687"/>
    </source>
</evidence>
<dbReference type="InterPro" id="IPR003838">
    <property type="entry name" value="ABC3_permease_C"/>
</dbReference>